<evidence type="ECO:0000313" key="1">
    <source>
        <dbReference type="EMBL" id="SFM36688.1"/>
    </source>
</evidence>
<name>A0A1I4Q9B9_9BACI</name>
<dbReference type="EMBL" id="FOTR01000015">
    <property type="protein sequence ID" value="SFM36688.1"/>
    <property type="molecule type" value="Genomic_DNA"/>
</dbReference>
<dbReference type="RefSeq" id="WP_091485689.1">
    <property type="nucleotide sequence ID" value="NZ_FOTR01000015.1"/>
</dbReference>
<protein>
    <submittedName>
        <fullName evidence="1">Uncharacterized protein</fullName>
    </submittedName>
</protein>
<proteinExistence type="predicted"/>
<sequence>MKKVVISLCCCCVFIVMTGGCQQIEENETIFIGESSNWIVKLVEYPDEHGEFVVVPNMDINKDITDFSVFIDGENNSSSYNKSILKKGEEISIYEVEERVEKFKKHDSLKVIITWDNEHEEFHVK</sequence>
<reference evidence="2" key="1">
    <citation type="submission" date="2016-10" db="EMBL/GenBank/DDBJ databases">
        <authorList>
            <person name="Varghese N."/>
            <person name="Submissions S."/>
        </authorList>
    </citation>
    <scope>NUCLEOTIDE SEQUENCE [LARGE SCALE GENOMIC DNA]</scope>
    <source>
        <strain evidence="2">CGMCC 1.4250</strain>
    </source>
</reference>
<organism evidence="1 2">
    <name type="scientific">Gracilibacillus orientalis</name>
    <dbReference type="NCBI Taxonomy" id="334253"/>
    <lineage>
        <taxon>Bacteria</taxon>
        <taxon>Bacillati</taxon>
        <taxon>Bacillota</taxon>
        <taxon>Bacilli</taxon>
        <taxon>Bacillales</taxon>
        <taxon>Bacillaceae</taxon>
        <taxon>Gracilibacillus</taxon>
    </lineage>
</organism>
<accession>A0A1I4Q9B9</accession>
<dbReference type="Proteomes" id="UP000198565">
    <property type="component" value="Unassembled WGS sequence"/>
</dbReference>
<dbReference type="PROSITE" id="PS51257">
    <property type="entry name" value="PROKAR_LIPOPROTEIN"/>
    <property type="match status" value="1"/>
</dbReference>
<gene>
    <name evidence="1" type="ORF">SAMN04487943_11537</name>
</gene>
<evidence type="ECO:0000313" key="2">
    <source>
        <dbReference type="Proteomes" id="UP000198565"/>
    </source>
</evidence>
<keyword evidence="2" id="KW-1185">Reference proteome</keyword>
<dbReference type="AlphaFoldDB" id="A0A1I4Q9B9"/>